<comment type="caution">
    <text evidence="2">The sequence shown here is derived from an EMBL/GenBank/DDBJ whole genome shotgun (WGS) entry which is preliminary data.</text>
</comment>
<dbReference type="Proteomes" id="UP000523362">
    <property type="component" value="Unassembled WGS sequence"/>
</dbReference>
<dbReference type="CDD" id="cd06587">
    <property type="entry name" value="VOC"/>
    <property type="match status" value="1"/>
</dbReference>
<dbReference type="InterPro" id="IPR004360">
    <property type="entry name" value="Glyas_Fos-R_dOase_dom"/>
</dbReference>
<gene>
    <name evidence="2" type="ORF">HB897_11960</name>
</gene>
<dbReference type="InterPro" id="IPR037523">
    <property type="entry name" value="VOC_core"/>
</dbReference>
<feature type="domain" description="VOC" evidence="1">
    <location>
        <begin position="4"/>
        <end position="120"/>
    </location>
</feature>
<dbReference type="Gene3D" id="3.10.180.10">
    <property type="entry name" value="2,3-Dihydroxybiphenyl 1,2-Dioxygenase, domain 1"/>
    <property type="match status" value="1"/>
</dbReference>
<dbReference type="InterPro" id="IPR029068">
    <property type="entry name" value="Glyas_Bleomycin-R_OHBP_Dase"/>
</dbReference>
<dbReference type="RefSeq" id="WP_185383993.1">
    <property type="nucleotide sequence ID" value="NZ_JAARRG010000009.1"/>
</dbReference>
<evidence type="ECO:0000259" key="1">
    <source>
        <dbReference type="PROSITE" id="PS51819"/>
    </source>
</evidence>
<dbReference type="Pfam" id="PF00903">
    <property type="entry name" value="Glyoxalase"/>
    <property type="match status" value="1"/>
</dbReference>
<accession>A0A7X0X3P8</accession>
<organism evidence="2 3">
    <name type="scientific">Listeria seeligeri</name>
    <dbReference type="NCBI Taxonomy" id="1640"/>
    <lineage>
        <taxon>Bacteria</taxon>
        <taxon>Bacillati</taxon>
        <taxon>Bacillota</taxon>
        <taxon>Bacilli</taxon>
        <taxon>Bacillales</taxon>
        <taxon>Listeriaceae</taxon>
        <taxon>Listeria</taxon>
    </lineage>
</organism>
<dbReference type="PROSITE" id="PS51819">
    <property type="entry name" value="VOC"/>
    <property type="match status" value="1"/>
</dbReference>
<sequence>MINEFVCTNISTKDPSGLVAFYHEKLGIPIVFEGYDNFDGAKLGFSKNAPGIIVWNSGKWGKSSESKVEFVFSCDTNLDDMYQELKTKGVETPEPRVAEWGGRELNLLDPDGNKIMILEPNNE</sequence>
<reference evidence="2 3" key="1">
    <citation type="submission" date="2020-03" db="EMBL/GenBank/DDBJ databases">
        <title>Soil Listeria distribution.</title>
        <authorList>
            <person name="Liao J."/>
            <person name="Wiedmann M."/>
        </authorList>
    </citation>
    <scope>NUCLEOTIDE SEQUENCE [LARGE SCALE GENOMIC DNA]</scope>
    <source>
        <strain evidence="2 3">FSL L7-1560</strain>
    </source>
</reference>
<dbReference type="AlphaFoldDB" id="A0A7X0X3P8"/>
<evidence type="ECO:0000313" key="3">
    <source>
        <dbReference type="Proteomes" id="UP000523362"/>
    </source>
</evidence>
<name>A0A7X0X3P8_LISSE</name>
<evidence type="ECO:0000313" key="2">
    <source>
        <dbReference type="EMBL" id="MBC1486944.1"/>
    </source>
</evidence>
<proteinExistence type="predicted"/>
<dbReference type="SUPFAM" id="SSF54593">
    <property type="entry name" value="Glyoxalase/Bleomycin resistance protein/Dihydroxybiphenyl dioxygenase"/>
    <property type="match status" value="1"/>
</dbReference>
<dbReference type="EMBL" id="JAARRG010000009">
    <property type="protein sequence ID" value="MBC1486944.1"/>
    <property type="molecule type" value="Genomic_DNA"/>
</dbReference>
<protein>
    <submittedName>
        <fullName evidence="2">VOC family protein</fullName>
    </submittedName>
</protein>